<name>A0AAE3VSL3_9ACTN</name>
<dbReference type="RefSeq" id="WP_307234186.1">
    <property type="nucleotide sequence ID" value="NZ_JAUSUZ010000001.1"/>
</dbReference>
<evidence type="ECO:0000313" key="2">
    <source>
        <dbReference type="Proteomes" id="UP001240236"/>
    </source>
</evidence>
<dbReference type="EMBL" id="JAUSUZ010000001">
    <property type="protein sequence ID" value="MDQ0363508.1"/>
    <property type="molecule type" value="Genomic_DNA"/>
</dbReference>
<gene>
    <name evidence="1" type="ORF">J2S42_000177</name>
</gene>
<keyword evidence="2" id="KW-1185">Reference proteome</keyword>
<evidence type="ECO:0000313" key="1">
    <source>
        <dbReference type="EMBL" id="MDQ0363508.1"/>
    </source>
</evidence>
<accession>A0AAE3VSL3</accession>
<dbReference type="Proteomes" id="UP001240236">
    <property type="component" value="Unassembled WGS sequence"/>
</dbReference>
<comment type="caution">
    <text evidence="1">The sequence shown here is derived from an EMBL/GenBank/DDBJ whole genome shotgun (WGS) entry which is preliminary data.</text>
</comment>
<sequence length="683" mass="75061">MSRRRTAAVIPAEPVVSRRRAAGPPAVPRRRGLDHVGEQPFHPAQGVVVIAVQRPVDALAGREEELRGPVRHLADEARHAGRLIVELDGRFVSNSPAEFERTAQALLDQPDAVLVVDSFEHCQWLETWLWQRFLPRIADGALVLLAGRQAPATEWTADPGWAGALHAAELGPLTEEQARRLLAVNGVRPENTEAVLRFAGGNPLALSLAAAADSARPGAAQEWAPSAPALGTLIAGLIGEVPSPEHRRALEVAAHAYNTTERLLQAALPGLDSHALFAWLRGLPFMESTPHGCYPHDAVRETVVADLRWRAPEAFQAMKRTLSAEYLRQIRELPERQVLGVMSQLFYLFRDLRKVRDLYVWPRTGQVEDDPLRPEDLETIVRMAAVTEGPESAALVRYWAGRQPEGFSVYRSIGTGQAVAFVARLELPASPDPQDIAIDPVVAAAWEHCTGTVPPAPGEHIAITRFIIHPEAYQVPSPVTNLHHSRVQATAARSRGLAQGMIVLHDCELWGRLLRGALTDAGVRPRVGERTYGLFVTDWRQVPFEMWLDRILDETEVPAAEPAVTRAGFARSVREALQNWRSPRAFALSELLRSRPVADAADPVAALRALLRDAVDEAGRDPKLLKAHEALTATYFSGVPTQEAAARRAGMSFSTYRRHLRQGIDAVCATLWEVRLRGRTGPA</sequence>
<protein>
    <submittedName>
        <fullName evidence="1">Uncharacterized protein</fullName>
    </submittedName>
</protein>
<proteinExistence type="predicted"/>
<organism evidence="1 2">
    <name type="scientific">Catenuloplanes indicus</name>
    <dbReference type="NCBI Taxonomy" id="137267"/>
    <lineage>
        <taxon>Bacteria</taxon>
        <taxon>Bacillati</taxon>
        <taxon>Actinomycetota</taxon>
        <taxon>Actinomycetes</taxon>
        <taxon>Micromonosporales</taxon>
        <taxon>Micromonosporaceae</taxon>
        <taxon>Catenuloplanes</taxon>
    </lineage>
</organism>
<reference evidence="1 2" key="1">
    <citation type="submission" date="2023-07" db="EMBL/GenBank/DDBJ databases">
        <title>Sequencing the genomes of 1000 actinobacteria strains.</title>
        <authorList>
            <person name="Klenk H.-P."/>
        </authorList>
    </citation>
    <scope>NUCLEOTIDE SEQUENCE [LARGE SCALE GENOMIC DNA]</scope>
    <source>
        <strain evidence="1 2">DSM 44709</strain>
    </source>
</reference>
<dbReference type="AlphaFoldDB" id="A0AAE3VSL3"/>